<dbReference type="RefSeq" id="WP_186459200.1">
    <property type="nucleotide sequence ID" value="NZ_VIWX01000001.1"/>
</dbReference>
<accession>A0A561V7H7</accession>
<sequence>MTSYGERVLLERDIDPITAELISIATERRLRPLCWHIKHDATDTTATGYVTVSLLHEADAIRCAWADALSLYETADGYAGNIGTLIIGLPAAIDPDEHCRVCNRPFEPRDTRPNGRARYQSGDLCRSCISTRGSRGFAVASNRRCHH</sequence>
<protein>
    <submittedName>
        <fullName evidence="1">Uncharacterized protein</fullName>
    </submittedName>
</protein>
<organism evidence="1 2">
    <name type="scientific">Saccharopolyspora dendranthemae</name>
    <dbReference type="NCBI Taxonomy" id="1181886"/>
    <lineage>
        <taxon>Bacteria</taxon>
        <taxon>Bacillati</taxon>
        <taxon>Actinomycetota</taxon>
        <taxon>Actinomycetes</taxon>
        <taxon>Pseudonocardiales</taxon>
        <taxon>Pseudonocardiaceae</taxon>
        <taxon>Saccharopolyspora</taxon>
    </lineage>
</organism>
<proteinExistence type="predicted"/>
<keyword evidence="2" id="KW-1185">Reference proteome</keyword>
<dbReference type="EMBL" id="VIWX01000001">
    <property type="protein sequence ID" value="TWG07571.1"/>
    <property type="molecule type" value="Genomic_DNA"/>
</dbReference>
<evidence type="ECO:0000313" key="1">
    <source>
        <dbReference type="EMBL" id="TWG07571.1"/>
    </source>
</evidence>
<comment type="caution">
    <text evidence="1">The sequence shown here is derived from an EMBL/GenBank/DDBJ whole genome shotgun (WGS) entry which is preliminary data.</text>
</comment>
<gene>
    <name evidence="1" type="ORF">FHU35_11188</name>
</gene>
<evidence type="ECO:0000313" key="2">
    <source>
        <dbReference type="Proteomes" id="UP000316184"/>
    </source>
</evidence>
<reference evidence="1 2" key="1">
    <citation type="submission" date="2019-06" db="EMBL/GenBank/DDBJ databases">
        <title>Sequencing the genomes of 1000 actinobacteria strains.</title>
        <authorList>
            <person name="Klenk H.-P."/>
        </authorList>
    </citation>
    <scope>NUCLEOTIDE SEQUENCE [LARGE SCALE GENOMIC DNA]</scope>
    <source>
        <strain evidence="1 2">DSM 46699</strain>
    </source>
</reference>
<dbReference type="AlphaFoldDB" id="A0A561V7H7"/>
<name>A0A561V7H7_9PSEU</name>
<dbReference type="Proteomes" id="UP000316184">
    <property type="component" value="Unassembled WGS sequence"/>
</dbReference>